<comment type="subcellular location">
    <subcellularLocation>
        <location evidence="1">Cell membrane</location>
        <topology evidence="1">Multi-pass membrane protein</topology>
    </subcellularLocation>
</comment>
<dbReference type="EMBL" id="JACHVY010000001">
    <property type="protein sequence ID" value="MBB2900040.1"/>
    <property type="molecule type" value="Genomic_DNA"/>
</dbReference>
<gene>
    <name evidence="8" type="ORF">FHR75_000828</name>
</gene>
<comment type="similarity">
    <text evidence="2">Belongs to the DoxX family.</text>
</comment>
<evidence type="ECO:0000256" key="7">
    <source>
        <dbReference type="SAM" id="Phobius"/>
    </source>
</evidence>
<evidence type="ECO:0000256" key="4">
    <source>
        <dbReference type="ARBA" id="ARBA00022692"/>
    </source>
</evidence>
<dbReference type="RefSeq" id="WP_183390463.1">
    <property type="nucleotide sequence ID" value="NZ_JACHVY010000001.1"/>
</dbReference>
<evidence type="ECO:0000256" key="6">
    <source>
        <dbReference type="ARBA" id="ARBA00023136"/>
    </source>
</evidence>
<feature type="transmembrane region" description="Helical" evidence="7">
    <location>
        <begin position="93"/>
        <end position="111"/>
    </location>
</feature>
<reference evidence="8 9" key="2">
    <citation type="submission" date="2020-08" db="EMBL/GenBank/DDBJ databases">
        <authorList>
            <person name="Partida-Martinez L."/>
            <person name="Huntemann M."/>
            <person name="Clum A."/>
            <person name="Wang J."/>
            <person name="Palaniappan K."/>
            <person name="Ritter S."/>
            <person name="Chen I.-M."/>
            <person name="Stamatis D."/>
            <person name="Reddy T."/>
            <person name="O'Malley R."/>
            <person name="Daum C."/>
            <person name="Shapiro N."/>
            <person name="Ivanova N."/>
            <person name="Kyrpides N."/>
            <person name="Woyke T."/>
        </authorList>
    </citation>
    <scope>NUCLEOTIDE SEQUENCE [LARGE SCALE GENOMIC DNA]</scope>
    <source>
        <strain evidence="8 9">AS2.23</strain>
    </source>
</reference>
<evidence type="ECO:0000256" key="1">
    <source>
        <dbReference type="ARBA" id="ARBA00004651"/>
    </source>
</evidence>
<keyword evidence="6 7" id="KW-0472">Membrane</keyword>
<evidence type="ECO:0000256" key="3">
    <source>
        <dbReference type="ARBA" id="ARBA00022475"/>
    </source>
</evidence>
<evidence type="ECO:0000313" key="8">
    <source>
        <dbReference type="EMBL" id="MBB2900040.1"/>
    </source>
</evidence>
<dbReference type="PANTHER" id="PTHR33452">
    <property type="entry name" value="OXIDOREDUCTASE CATD-RELATED"/>
    <property type="match status" value="1"/>
</dbReference>
<protein>
    <submittedName>
        <fullName evidence="8">Putative oxidoreductase</fullName>
    </submittedName>
</protein>
<evidence type="ECO:0000256" key="5">
    <source>
        <dbReference type="ARBA" id="ARBA00022989"/>
    </source>
</evidence>
<name>A0A7W4TJH8_KINRA</name>
<proteinExistence type="inferred from homology"/>
<evidence type="ECO:0000256" key="2">
    <source>
        <dbReference type="ARBA" id="ARBA00006679"/>
    </source>
</evidence>
<feature type="transmembrane region" description="Helical" evidence="7">
    <location>
        <begin position="123"/>
        <end position="142"/>
    </location>
</feature>
<dbReference type="InterPro" id="IPR051907">
    <property type="entry name" value="DoxX-like_oxidoreductase"/>
</dbReference>
<dbReference type="PANTHER" id="PTHR33452:SF1">
    <property type="entry name" value="INNER MEMBRANE PROTEIN YPHA-RELATED"/>
    <property type="match status" value="1"/>
</dbReference>
<evidence type="ECO:0000313" key="9">
    <source>
        <dbReference type="Proteomes" id="UP000533269"/>
    </source>
</evidence>
<comment type="caution">
    <text evidence="8">The sequence shown here is derived from an EMBL/GenBank/DDBJ whole genome shotgun (WGS) entry which is preliminary data.</text>
</comment>
<dbReference type="GO" id="GO:0005886">
    <property type="term" value="C:plasma membrane"/>
    <property type="evidence" value="ECO:0007669"/>
    <property type="project" value="UniProtKB-SubCell"/>
</dbReference>
<dbReference type="Pfam" id="PF07681">
    <property type="entry name" value="DoxX"/>
    <property type="match status" value="1"/>
</dbReference>
<organism evidence="8 9">
    <name type="scientific">Kineococcus radiotolerans</name>
    <dbReference type="NCBI Taxonomy" id="131568"/>
    <lineage>
        <taxon>Bacteria</taxon>
        <taxon>Bacillati</taxon>
        <taxon>Actinomycetota</taxon>
        <taxon>Actinomycetes</taxon>
        <taxon>Kineosporiales</taxon>
        <taxon>Kineosporiaceae</taxon>
        <taxon>Kineococcus</taxon>
    </lineage>
</organism>
<dbReference type="Proteomes" id="UP000533269">
    <property type="component" value="Unassembled WGS sequence"/>
</dbReference>
<dbReference type="InterPro" id="IPR032808">
    <property type="entry name" value="DoxX"/>
</dbReference>
<sequence>MTDTSTLDRTDRPRVGGHTAASSLGLLALRLAAGALLLVHGVPKLSDPSGATGYAASLGVPVPDVAGWLVILGEVGLGALLVLGLLTRVAGALLVVQMLGVWLLAHAPQGFLVEGQVNGENALLFAALGLLLALTGAGRFSLDALVARRR</sequence>
<feature type="transmembrane region" description="Helical" evidence="7">
    <location>
        <begin position="20"/>
        <end position="39"/>
    </location>
</feature>
<reference evidence="8 9" key="1">
    <citation type="submission" date="2020-08" db="EMBL/GenBank/DDBJ databases">
        <title>The Agave Microbiome: Exploring the role of microbial communities in plant adaptations to desert environments.</title>
        <authorList>
            <person name="Partida-Martinez L.P."/>
        </authorList>
    </citation>
    <scope>NUCLEOTIDE SEQUENCE [LARGE SCALE GENOMIC DNA]</scope>
    <source>
        <strain evidence="8 9">AS2.23</strain>
    </source>
</reference>
<accession>A0A7W4TJH8</accession>
<feature type="transmembrane region" description="Helical" evidence="7">
    <location>
        <begin position="65"/>
        <end position="86"/>
    </location>
</feature>
<dbReference type="AlphaFoldDB" id="A0A7W4TJH8"/>
<keyword evidence="5 7" id="KW-1133">Transmembrane helix</keyword>
<keyword evidence="4 7" id="KW-0812">Transmembrane</keyword>
<keyword evidence="3" id="KW-1003">Cell membrane</keyword>